<sequence>MKSSDFKALYNSTSTSSVPAIRLPLICQRAGIAALWAPKHILCLLYLTYGCPEFEYQIPNQAGQTGRAKSCAATDHEPSWTGWAREKLYCNRSRTKLDRLGARKAVLQQIPNQAGQAGRAKSCTATDPEPSWTGWAREKLYYNRSRTKLDRLGARKAALQQITNQAGQAGRAKSCTATDPEPSWPGWAGRMIHYGLQILKGGPTSSQALPKFVARGHINASDQRPSE</sequence>
<name>A0AAE0ZYA5_9GAST</name>
<organism evidence="2 3">
    <name type="scientific">Elysia crispata</name>
    <name type="common">lettuce slug</name>
    <dbReference type="NCBI Taxonomy" id="231223"/>
    <lineage>
        <taxon>Eukaryota</taxon>
        <taxon>Metazoa</taxon>
        <taxon>Spiralia</taxon>
        <taxon>Lophotrochozoa</taxon>
        <taxon>Mollusca</taxon>
        <taxon>Gastropoda</taxon>
        <taxon>Heterobranchia</taxon>
        <taxon>Euthyneura</taxon>
        <taxon>Panpulmonata</taxon>
        <taxon>Sacoglossa</taxon>
        <taxon>Placobranchoidea</taxon>
        <taxon>Plakobranchidae</taxon>
        <taxon>Elysia</taxon>
    </lineage>
</organism>
<dbReference type="Proteomes" id="UP001283361">
    <property type="component" value="Unassembled WGS sequence"/>
</dbReference>
<keyword evidence="3" id="KW-1185">Reference proteome</keyword>
<dbReference type="EMBL" id="JAWDGP010003056">
    <property type="protein sequence ID" value="KAK3777909.1"/>
    <property type="molecule type" value="Genomic_DNA"/>
</dbReference>
<reference evidence="2" key="1">
    <citation type="journal article" date="2023" name="G3 (Bethesda)">
        <title>A reference genome for the long-term kleptoplast-retaining sea slug Elysia crispata morphotype clarki.</title>
        <authorList>
            <person name="Eastman K.E."/>
            <person name="Pendleton A.L."/>
            <person name="Shaikh M.A."/>
            <person name="Suttiyut T."/>
            <person name="Ogas R."/>
            <person name="Tomko P."/>
            <person name="Gavelis G."/>
            <person name="Widhalm J.R."/>
            <person name="Wisecaver J.H."/>
        </authorList>
    </citation>
    <scope>NUCLEOTIDE SEQUENCE</scope>
    <source>
        <strain evidence="2">ECLA1</strain>
    </source>
</reference>
<evidence type="ECO:0000313" key="2">
    <source>
        <dbReference type="EMBL" id="KAK3777909.1"/>
    </source>
</evidence>
<protein>
    <submittedName>
        <fullName evidence="2">Uncharacterized protein</fullName>
    </submittedName>
</protein>
<evidence type="ECO:0000256" key="1">
    <source>
        <dbReference type="SAM" id="MobiDB-lite"/>
    </source>
</evidence>
<dbReference type="AlphaFoldDB" id="A0AAE0ZYA5"/>
<evidence type="ECO:0000313" key="3">
    <source>
        <dbReference type="Proteomes" id="UP001283361"/>
    </source>
</evidence>
<feature type="region of interest" description="Disordered" evidence="1">
    <location>
        <begin position="163"/>
        <end position="182"/>
    </location>
</feature>
<comment type="caution">
    <text evidence="2">The sequence shown here is derived from an EMBL/GenBank/DDBJ whole genome shotgun (WGS) entry which is preliminary data.</text>
</comment>
<gene>
    <name evidence="2" type="ORF">RRG08_050297</name>
</gene>
<accession>A0AAE0ZYA5</accession>
<proteinExistence type="predicted"/>